<name>A0ABP0C4W2_9PEZI</name>
<proteinExistence type="predicted"/>
<feature type="region of interest" description="Disordered" evidence="1">
    <location>
        <begin position="272"/>
        <end position="291"/>
    </location>
</feature>
<accession>A0ABP0C4W2</accession>
<sequence>MAPTKGKKRAYSNVPVDDSEIENIGQDDCGSPQVPSLRPAQTKKSRGNDWSSWQDGVRTQEANRVKQYVGMFQKDIVAAAREKAMAALSRGEEAKVKRDKKNLEGIREAYDAASTGACMGIADHQLYKAGREVLELFHATIARYEQANTALEQALKGDAGDKTVDDVQASWNKDREEAQKLLRYGRVYGDSLVHEIIVPKTVPGGPVGGEGQGKTKDSKLDAMPESELNKTGRTALDMFPKSRATVARGQTWGEAAKSQVQALKGLLKTLPGMGGNQHGEPTTAKSVTFNC</sequence>
<reference evidence="2 3" key="1">
    <citation type="submission" date="2024-01" db="EMBL/GenBank/DDBJ databases">
        <authorList>
            <person name="Allen C."/>
            <person name="Tagirdzhanova G."/>
        </authorList>
    </citation>
    <scope>NUCLEOTIDE SEQUENCE [LARGE SCALE GENOMIC DNA]</scope>
</reference>
<feature type="compositionally biased region" description="Polar residues" evidence="1">
    <location>
        <begin position="279"/>
        <end position="291"/>
    </location>
</feature>
<evidence type="ECO:0000256" key="1">
    <source>
        <dbReference type="SAM" id="MobiDB-lite"/>
    </source>
</evidence>
<feature type="compositionally biased region" description="Basic residues" evidence="1">
    <location>
        <begin position="1"/>
        <end position="10"/>
    </location>
</feature>
<comment type="caution">
    <text evidence="2">The sequence shown here is derived from an EMBL/GenBank/DDBJ whole genome shotgun (WGS) entry which is preliminary data.</text>
</comment>
<gene>
    <name evidence="2" type="ORF">SEUCBS140593_006324</name>
</gene>
<feature type="region of interest" description="Disordered" evidence="1">
    <location>
        <begin position="1"/>
        <end position="56"/>
    </location>
</feature>
<keyword evidence="3" id="KW-1185">Reference proteome</keyword>
<dbReference type="EMBL" id="CAWUHD010000067">
    <property type="protein sequence ID" value="CAK7226680.1"/>
    <property type="molecule type" value="Genomic_DNA"/>
</dbReference>
<evidence type="ECO:0000313" key="2">
    <source>
        <dbReference type="EMBL" id="CAK7226680.1"/>
    </source>
</evidence>
<organism evidence="2 3">
    <name type="scientific">Sporothrix eucalyptigena</name>
    <dbReference type="NCBI Taxonomy" id="1812306"/>
    <lineage>
        <taxon>Eukaryota</taxon>
        <taxon>Fungi</taxon>
        <taxon>Dikarya</taxon>
        <taxon>Ascomycota</taxon>
        <taxon>Pezizomycotina</taxon>
        <taxon>Sordariomycetes</taxon>
        <taxon>Sordariomycetidae</taxon>
        <taxon>Ophiostomatales</taxon>
        <taxon>Ophiostomataceae</taxon>
        <taxon>Sporothrix</taxon>
    </lineage>
</organism>
<evidence type="ECO:0000313" key="3">
    <source>
        <dbReference type="Proteomes" id="UP001642482"/>
    </source>
</evidence>
<dbReference type="Proteomes" id="UP001642482">
    <property type="component" value="Unassembled WGS sequence"/>
</dbReference>
<feature type="region of interest" description="Disordered" evidence="1">
    <location>
        <begin position="203"/>
        <end position="222"/>
    </location>
</feature>
<protein>
    <submittedName>
        <fullName evidence="2">Uncharacterized protein</fullName>
    </submittedName>
</protein>
<feature type="compositionally biased region" description="Basic and acidic residues" evidence="1">
    <location>
        <begin position="213"/>
        <end position="222"/>
    </location>
</feature>